<comment type="caution">
    <text evidence="1">The sequence shown here is derived from an EMBL/GenBank/DDBJ whole genome shotgun (WGS) entry which is preliminary data.</text>
</comment>
<dbReference type="InParanoid" id="A0A482XE23"/>
<dbReference type="Proteomes" id="UP000291343">
    <property type="component" value="Unassembled WGS sequence"/>
</dbReference>
<name>A0A482XE23_LAOST</name>
<keyword evidence="2" id="KW-1185">Reference proteome</keyword>
<organism evidence="1 2">
    <name type="scientific">Laodelphax striatellus</name>
    <name type="common">Small brown planthopper</name>
    <name type="synonym">Delphax striatella</name>
    <dbReference type="NCBI Taxonomy" id="195883"/>
    <lineage>
        <taxon>Eukaryota</taxon>
        <taxon>Metazoa</taxon>
        <taxon>Ecdysozoa</taxon>
        <taxon>Arthropoda</taxon>
        <taxon>Hexapoda</taxon>
        <taxon>Insecta</taxon>
        <taxon>Pterygota</taxon>
        <taxon>Neoptera</taxon>
        <taxon>Paraneoptera</taxon>
        <taxon>Hemiptera</taxon>
        <taxon>Auchenorrhyncha</taxon>
        <taxon>Fulgoroidea</taxon>
        <taxon>Delphacidae</taxon>
        <taxon>Criomorphinae</taxon>
        <taxon>Laodelphax</taxon>
    </lineage>
</organism>
<dbReference type="AlphaFoldDB" id="A0A482XE23"/>
<evidence type="ECO:0000313" key="1">
    <source>
        <dbReference type="EMBL" id="RZF43689.1"/>
    </source>
</evidence>
<gene>
    <name evidence="1" type="ORF">LSTR_LSTR016321</name>
</gene>
<reference evidence="1 2" key="1">
    <citation type="journal article" date="2017" name="Gigascience">
        <title>Genome sequence of the small brown planthopper, Laodelphax striatellus.</title>
        <authorList>
            <person name="Zhu J."/>
            <person name="Jiang F."/>
            <person name="Wang X."/>
            <person name="Yang P."/>
            <person name="Bao Y."/>
            <person name="Zhao W."/>
            <person name="Wang W."/>
            <person name="Lu H."/>
            <person name="Wang Q."/>
            <person name="Cui N."/>
            <person name="Li J."/>
            <person name="Chen X."/>
            <person name="Luo L."/>
            <person name="Yu J."/>
            <person name="Kang L."/>
            <person name="Cui F."/>
        </authorList>
    </citation>
    <scope>NUCLEOTIDE SEQUENCE [LARGE SCALE GENOMIC DNA]</scope>
    <source>
        <strain evidence="1">Lst14</strain>
    </source>
</reference>
<dbReference type="SMR" id="A0A482XE23"/>
<dbReference type="OrthoDB" id="433755at2759"/>
<accession>A0A482XE23</accession>
<protein>
    <submittedName>
        <fullName evidence="1">Uncharacterized protein</fullName>
    </submittedName>
</protein>
<evidence type="ECO:0000313" key="2">
    <source>
        <dbReference type="Proteomes" id="UP000291343"/>
    </source>
</evidence>
<sequence>MSRLMADRRKIIEETESQVKDEKQTWVDWGMLEDADEESDLLHNPYASELNEELYLDDPKKTLRGWFERKGQKLNYDVEPKRHGEYYCRVAIPVDELG</sequence>
<dbReference type="EMBL" id="QKKF02012351">
    <property type="protein sequence ID" value="RZF43689.1"/>
    <property type="molecule type" value="Genomic_DNA"/>
</dbReference>
<proteinExistence type="predicted"/>